<reference evidence="3 4" key="1">
    <citation type="journal article" date="2019" name="New Phytol.">
        <title>Comparative genomics reveals unique wood-decay strategies and fruiting body development in the Schizophyllaceae.</title>
        <authorList>
            <person name="Almasi E."/>
            <person name="Sahu N."/>
            <person name="Krizsan K."/>
            <person name="Balint B."/>
            <person name="Kovacs G.M."/>
            <person name="Kiss B."/>
            <person name="Cseklye J."/>
            <person name="Drula E."/>
            <person name="Henrissat B."/>
            <person name="Nagy I."/>
            <person name="Chovatia M."/>
            <person name="Adam C."/>
            <person name="LaButti K."/>
            <person name="Lipzen A."/>
            <person name="Riley R."/>
            <person name="Grigoriev I.V."/>
            <person name="Nagy L.G."/>
        </authorList>
    </citation>
    <scope>NUCLEOTIDE SEQUENCE [LARGE SCALE GENOMIC DNA]</scope>
    <source>
        <strain evidence="3 4">NL-1724</strain>
    </source>
</reference>
<proteinExistence type="predicted"/>
<dbReference type="Proteomes" id="UP000320762">
    <property type="component" value="Unassembled WGS sequence"/>
</dbReference>
<dbReference type="InterPro" id="IPR003779">
    <property type="entry name" value="CMD-like"/>
</dbReference>
<dbReference type="STRING" id="97359.A0A550CSU3"/>
<evidence type="ECO:0000259" key="2">
    <source>
        <dbReference type="Pfam" id="PF02627"/>
    </source>
</evidence>
<organism evidence="3 4">
    <name type="scientific">Schizophyllum amplum</name>
    <dbReference type="NCBI Taxonomy" id="97359"/>
    <lineage>
        <taxon>Eukaryota</taxon>
        <taxon>Fungi</taxon>
        <taxon>Dikarya</taxon>
        <taxon>Basidiomycota</taxon>
        <taxon>Agaricomycotina</taxon>
        <taxon>Agaricomycetes</taxon>
        <taxon>Agaricomycetidae</taxon>
        <taxon>Agaricales</taxon>
        <taxon>Schizophyllaceae</taxon>
        <taxon>Schizophyllum</taxon>
    </lineage>
</organism>
<dbReference type="OrthoDB" id="9998495at2759"/>
<keyword evidence="3" id="KW-0378">Hydrolase</keyword>
<dbReference type="InterPro" id="IPR029058">
    <property type="entry name" value="AB_hydrolase_fold"/>
</dbReference>
<dbReference type="GO" id="GO:0016787">
    <property type="term" value="F:hydrolase activity"/>
    <property type="evidence" value="ECO:0007669"/>
    <property type="project" value="UniProtKB-KW"/>
</dbReference>
<dbReference type="Pfam" id="PF00561">
    <property type="entry name" value="Abhydrolase_1"/>
    <property type="match status" value="1"/>
</dbReference>
<sequence>MPPSRVIPGRYPQPGASAIADAIRERRGARGITSLDAALLHVPPVAEGWNSLLGAIRTKGKLPGDLREAVILRVAAHNGAAYEWLHHEHVGRSHGLTSHQLFVIRNIVDRSRTSATPGVLSSLLAAGIAFADASTKDVRVPPDVTNALRIALVTWLNGEGQNLISDPESHFKDDLLDDLLVEAAAVTATYNMVSRLLLSLDIDGMADDPVSWPCVREEHIISLPSSPEHRIHAVTLTTNPTSPWIALSNSLLTDLSMWDRLVPFLLAPQEPAAPRGYNILLHDARGHGKSSTSPAPLSIPQLARDLADVLDALQIPLLHAVVGVSQGGAVALSFAAQFPNRTKAVVACDTGPRTPAGNREAWDARIALAQETEAERGEGAGMAALADVTIPRWFPAGSPCFPGSASGHPPGSRSARGAWVAGMVHGTSIPGFALGASALQDYDLFPASSENAGKGLLESRLPVLLVAGSLDGGGKVGAGLQKLRDQWNEARGAEGVQVEFAEIEGAGHLPMIDETEKFWAMLEGYLKKL</sequence>
<dbReference type="PANTHER" id="PTHR34846">
    <property type="entry name" value="4-CARBOXYMUCONOLACTONE DECARBOXYLASE FAMILY PROTEIN (AFU_ORTHOLOGUE AFUA_6G11590)"/>
    <property type="match status" value="1"/>
</dbReference>
<accession>A0A550CSU3</accession>
<dbReference type="PANTHER" id="PTHR34846:SF11">
    <property type="entry name" value="4-CARBOXYMUCONOLACTONE DECARBOXYLASE FAMILY PROTEIN (AFU_ORTHOLOGUE AFUA_6G11590)"/>
    <property type="match status" value="1"/>
</dbReference>
<evidence type="ECO:0000259" key="1">
    <source>
        <dbReference type="Pfam" id="PF00561"/>
    </source>
</evidence>
<evidence type="ECO:0000313" key="3">
    <source>
        <dbReference type="EMBL" id="TRM67854.1"/>
    </source>
</evidence>
<feature type="domain" description="AB hydrolase-1" evidence="1">
    <location>
        <begin position="253"/>
        <end position="367"/>
    </location>
</feature>
<protein>
    <submittedName>
        <fullName evidence="3">Alpha/Beta hydrolase protein</fullName>
    </submittedName>
</protein>
<name>A0A550CSU3_9AGAR</name>
<dbReference type="SUPFAM" id="SSF53474">
    <property type="entry name" value="alpha/beta-Hydrolases"/>
    <property type="match status" value="1"/>
</dbReference>
<dbReference type="AlphaFoldDB" id="A0A550CSU3"/>
<gene>
    <name evidence="3" type="ORF">BD626DRAFT_564747</name>
</gene>
<dbReference type="PRINTS" id="PR00111">
    <property type="entry name" value="ABHYDROLASE"/>
</dbReference>
<dbReference type="Gene3D" id="3.40.50.1820">
    <property type="entry name" value="alpha/beta hydrolase"/>
    <property type="match status" value="1"/>
</dbReference>
<dbReference type="Gene3D" id="1.20.1290.10">
    <property type="entry name" value="AhpD-like"/>
    <property type="match status" value="1"/>
</dbReference>
<dbReference type="GO" id="GO:0051920">
    <property type="term" value="F:peroxiredoxin activity"/>
    <property type="evidence" value="ECO:0007669"/>
    <property type="project" value="InterPro"/>
</dbReference>
<dbReference type="SUPFAM" id="SSF69118">
    <property type="entry name" value="AhpD-like"/>
    <property type="match status" value="1"/>
</dbReference>
<comment type="caution">
    <text evidence="3">The sequence shown here is derived from an EMBL/GenBank/DDBJ whole genome shotgun (WGS) entry which is preliminary data.</text>
</comment>
<feature type="domain" description="Carboxymuconolactone decarboxylase-like" evidence="2">
    <location>
        <begin position="43"/>
        <end position="104"/>
    </location>
</feature>
<evidence type="ECO:0000313" key="4">
    <source>
        <dbReference type="Proteomes" id="UP000320762"/>
    </source>
</evidence>
<dbReference type="Pfam" id="PF02627">
    <property type="entry name" value="CMD"/>
    <property type="match status" value="1"/>
</dbReference>
<keyword evidence="4" id="KW-1185">Reference proteome</keyword>
<dbReference type="EMBL" id="VDMD01000002">
    <property type="protein sequence ID" value="TRM67854.1"/>
    <property type="molecule type" value="Genomic_DNA"/>
</dbReference>
<dbReference type="InterPro" id="IPR029032">
    <property type="entry name" value="AhpD-like"/>
</dbReference>
<dbReference type="InterPro" id="IPR000073">
    <property type="entry name" value="AB_hydrolase_1"/>
</dbReference>